<keyword evidence="8" id="KW-1185">Reference proteome</keyword>
<dbReference type="GO" id="GO:0055085">
    <property type="term" value="P:transmembrane transport"/>
    <property type="evidence" value="ECO:0007669"/>
    <property type="project" value="InterPro"/>
</dbReference>
<evidence type="ECO:0000256" key="5">
    <source>
        <dbReference type="SAM" id="Phobius"/>
    </source>
</evidence>
<dbReference type="AlphaFoldDB" id="A0AAW1T2H4"/>
<evidence type="ECO:0000256" key="1">
    <source>
        <dbReference type="ARBA" id="ARBA00004141"/>
    </source>
</evidence>
<dbReference type="Pfam" id="PF00916">
    <property type="entry name" value="Sulfate_transp"/>
    <property type="match status" value="1"/>
</dbReference>
<evidence type="ECO:0000259" key="6">
    <source>
        <dbReference type="PROSITE" id="PS50801"/>
    </source>
</evidence>
<evidence type="ECO:0000256" key="2">
    <source>
        <dbReference type="ARBA" id="ARBA00022692"/>
    </source>
</evidence>
<feature type="domain" description="STAS" evidence="6">
    <location>
        <begin position="395"/>
        <end position="520"/>
    </location>
</feature>
<dbReference type="InterPro" id="IPR011547">
    <property type="entry name" value="SLC26A/SulP_dom"/>
</dbReference>
<keyword evidence="2 5" id="KW-0812">Transmembrane</keyword>
<dbReference type="InterPro" id="IPR001902">
    <property type="entry name" value="SLC26A/SulP_fam"/>
</dbReference>
<dbReference type="InterPro" id="IPR002645">
    <property type="entry name" value="STAS_dom"/>
</dbReference>
<accession>A0AAW1T2H4</accession>
<dbReference type="Pfam" id="PF01740">
    <property type="entry name" value="STAS"/>
    <property type="match status" value="1"/>
</dbReference>
<feature type="transmembrane region" description="Helical" evidence="5">
    <location>
        <begin position="245"/>
        <end position="262"/>
    </location>
</feature>
<sequence>GCVQAVGPVAITSLILSNGLIDLIPGSEDNDDPNKPYDPAAQYSYNTAAIQVSLIAGLMYLTAGTLRLGFLSNFLSHSVISGFTTGSAVIIGVSQLKYFLGINLQRHWHVYTVLYRLAVRITRGEGDWREAAMGAAWLAILLTMKHIGKTYRDWKWMRPLGPLTVTVLATSMVWWFDLAAYGIKVVGRVECGLPDVSVGRWFPLGDLPDMTVTAGLVTLVGLMESIAVAKSLADKNSYEINTNQELAGLGLANIAGAAFTAYPVTGSFSRSAVANDSGAKSGLAGVFSACLVGVVMTYLMPVLQHMPLNALAAIITSGVLGLFDYQEGFYLFRVSKLDWLVWMTSAISTVCLGVQVGLAISVGLALILVIYESAFPGISVLGCLPQTTIYRNVAQYPAARTEDGLVVLRVDAPIYFANVQHIKDYIRQHYCNGDCEKGDRVSTSLSIRFLILDCSSVTHIDAAGVRGLSGLLSSLVSCGIDFCLCNPSHNVVAMMDRAGFTDQLGKDHIFVEVQDAVEFCREVMATPRSRGFGSEALRRTMSTPARHTSRLSLSGYSPPGLIPTLV</sequence>
<dbReference type="Gene3D" id="3.30.750.24">
    <property type="entry name" value="STAS domain"/>
    <property type="match status" value="1"/>
</dbReference>
<feature type="non-terminal residue" evidence="7">
    <location>
        <position position="1"/>
    </location>
</feature>
<dbReference type="PANTHER" id="PTHR11814">
    <property type="entry name" value="SULFATE TRANSPORTER"/>
    <property type="match status" value="1"/>
</dbReference>
<evidence type="ECO:0000313" key="7">
    <source>
        <dbReference type="EMBL" id="KAK9863520.1"/>
    </source>
</evidence>
<protein>
    <recommendedName>
        <fullName evidence="6">STAS domain-containing protein</fullName>
    </recommendedName>
</protein>
<dbReference type="PROSITE" id="PS50801">
    <property type="entry name" value="STAS"/>
    <property type="match status" value="1"/>
</dbReference>
<dbReference type="GO" id="GO:0016020">
    <property type="term" value="C:membrane"/>
    <property type="evidence" value="ECO:0007669"/>
    <property type="project" value="UniProtKB-SubCell"/>
</dbReference>
<comment type="subcellular location">
    <subcellularLocation>
        <location evidence="1">Membrane</location>
        <topology evidence="1">Multi-pass membrane protein</topology>
    </subcellularLocation>
</comment>
<keyword evidence="4 5" id="KW-0472">Membrane</keyword>
<reference evidence="7 8" key="1">
    <citation type="journal article" date="2024" name="Nat. Commun.">
        <title>Phylogenomics reveals the evolutionary origins of lichenization in chlorophyte algae.</title>
        <authorList>
            <person name="Puginier C."/>
            <person name="Libourel C."/>
            <person name="Otte J."/>
            <person name="Skaloud P."/>
            <person name="Haon M."/>
            <person name="Grisel S."/>
            <person name="Petersen M."/>
            <person name="Berrin J.G."/>
            <person name="Delaux P.M."/>
            <person name="Dal Grande F."/>
            <person name="Keller J."/>
        </authorList>
    </citation>
    <scope>NUCLEOTIDE SEQUENCE [LARGE SCALE GENOMIC DNA]</scope>
    <source>
        <strain evidence="7 8">SAG 2523</strain>
    </source>
</reference>
<evidence type="ECO:0000256" key="4">
    <source>
        <dbReference type="ARBA" id="ARBA00023136"/>
    </source>
</evidence>
<dbReference type="SUPFAM" id="SSF52091">
    <property type="entry name" value="SpoIIaa-like"/>
    <property type="match status" value="1"/>
</dbReference>
<feature type="transmembrane region" description="Helical" evidence="5">
    <location>
        <begin position="74"/>
        <end position="96"/>
    </location>
</feature>
<dbReference type="EMBL" id="JALJOV010000461">
    <property type="protein sequence ID" value="KAK9863520.1"/>
    <property type="molecule type" value="Genomic_DNA"/>
</dbReference>
<dbReference type="InterPro" id="IPR036513">
    <property type="entry name" value="STAS_dom_sf"/>
</dbReference>
<comment type="caution">
    <text evidence="7">The sequence shown here is derived from an EMBL/GenBank/DDBJ whole genome shotgun (WGS) entry which is preliminary data.</text>
</comment>
<dbReference type="CDD" id="cd07042">
    <property type="entry name" value="STAS_SulP_like_sulfate_transporter"/>
    <property type="match status" value="1"/>
</dbReference>
<name>A0AAW1T2H4_9CHLO</name>
<keyword evidence="3 5" id="KW-1133">Transmembrane helix</keyword>
<feature type="transmembrane region" description="Helical" evidence="5">
    <location>
        <begin position="43"/>
        <end position="62"/>
    </location>
</feature>
<feature type="transmembrane region" description="Helical" evidence="5">
    <location>
        <begin position="346"/>
        <end position="371"/>
    </location>
</feature>
<proteinExistence type="predicted"/>
<evidence type="ECO:0000313" key="8">
    <source>
        <dbReference type="Proteomes" id="UP001485043"/>
    </source>
</evidence>
<feature type="transmembrane region" description="Helical" evidence="5">
    <location>
        <begin position="160"/>
        <end position="176"/>
    </location>
</feature>
<feature type="transmembrane region" description="Helical" evidence="5">
    <location>
        <begin position="308"/>
        <end position="326"/>
    </location>
</feature>
<gene>
    <name evidence="7" type="ORF">WJX84_005080</name>
</gene>
<feature type="transmembrane region" description="Helical" evidence="5">
    <location>
        <begin position="210"/>
        <end position="233"/>
    </location>
</feature>
<evidence type="ECO:0000256" key="3">
    <source>
        <dbReference type="ARBA" id="ARBA00022989"/>
    </source>
</evidence>
<feature type="transmembrane region" description="Helical" evidence="5">
    <location>
        <begin position="282"/>
        <end position="301"/>
    </location>
</feature>
<organism evidence="7 8">
    <name type="scientific">Apatococcus fuscideae</name>
    <dbReference type="NCBI Taxonomy" id="2026836"/>
    <lineage>
        <taxon>Eukaryota</taxon>
        <taxon>Viridiplantae</taxon>
        <taxon>Chlorophyta</taxon>
        <taxon>core chlorophytes</taxon>
        <taxon>Trebouxiophyceae</taxon>
        <taxon>Chlorellales</taxon>
        <taxon>Chlorellaceae</taxon>
        <taxon>Apatococcus</taxon>
    </lineage>
</organism>
<dbReference type="Proteomes" id="UP001485043">
    <property type="component" value="Unassembled WGS sequence"/>
</dbReference>